<dbReference type="InterPro" id="IPR051026">
    <property type="entry name" value="PI/PC_transfer"/>
</dbReference>
<dbReference type="SMART" id="SM01100">
    <property type="entry name" value="CRAL_TRIO_N"/>
    <property type="match status" value="1"/>
</dbReference>
<evidence type="ECO:0000256" key="1">
    <source>
        <dbReference type="ARBA" id="ARBA00004202"/>
    </source>
</evidence>
<dbReference type="PANTHER" id="PTHR45657:SF50">
    <property type="entry name" value="PHOSPHATIDYLINOSITOL_PHOSPHATIDYLCHOLINE TRANSFER PROTEIN SFH11"/>
    <property type="match status" value="1"/>
</dbReference>
<dbReference type="InterPro" id="IPR001251">
    <property type="entry name" value="CRAL-TRIO_dom"/>
</dbReference>
<dbReference type="Gene3D" id="3.40.525.10">
    <property type="entry name" value="CRAL-TRIO lipid binding domain"/>
    <property type="match status" value="1"/>
</dbReference>
<sequence>MIPETISGCVVSGHHSSRKSGRGSSFESLRFSNAGQNRTKRISSRDLPIEAHWHLPEPDKKKKFSLSKMSFRAVQESLKGIQKNSAFSNVFQPAHDPKHEHLVRSLRELLLASDELPERFDEYHTLLRFLRMRNFDLMKSKQMFLNMMKWREEKGVDAIAKDFTYEEYEAVKKCYPHGFHGVDKYGRPLYIERIGMVDLTSLLNITTIDRYIKYHISEQEKTLNFRFPACSLAAKRHIASVTTILDVEGVGAHSFSKPARELFLEIQKIDSSYYPETLHKLYIINAGPGFRMLWKALNTFMEARTLSKIQVLGGKYQSKLLEAVDPSNLPEFLGGSCKCLEHGGCLLKDKGPWTNPEIGILLQEVYSKGPRSAEEPSSNVAVEESADQPQSGGSNGHRKPDNNSRRMSLKDALMSDEDYDGLEQNQQKSYVFDQIVQKVLAVEGCLEDTREMLQRLVRKQQELEAHIKELKKLSLN</sequence>
<evidence type="ECO:0000259" key="7">
    <source>
        <dbReference type="PROSITE" id="PS50191"/>
    </source>
</evidence>
<dbReference type="Gramene" id="ONK73774">
    <property type="protein sequence ID" value="ONK73774"/>
    <property type="gene ID" value="A4U43_C04F35230"/>
</dbReference>
<dbReference type="GO" id="GO:0005886">
    <property type="term" value="C:plasma membrane"/>
    <property type="evidence" value="ECO:0007669"/>
    <property type="project" value="UniProtKB-SubCell"/>
</dbReference>
<name>A0A5P1F6N5_ASPOF</name>
<dbReference type="PANTHER" id="PTHR45657">
    <property type="entry name" value="CRAL-TRIO DOMAIN-CONTAINING PROTEIN YKL091C-RELATED"/>
    <property type="match status" value="1"/>
</dbReference>
<reference evidence="9" key="1">
    <citation type="journal article" date="2017" name="Nat. Commun.">
        <title>The asparagus genome sheds light on the origin and evolution of a young Y chromosome.</title>
        <authorList>
            <person name="Harkess A."/>
            <person name="Zhou J."/>
            <person name="Xu C."/>
            <person name="Bowers J.E."/>
            <person name="Van der Hulst R."/>
            <person name="Ayyampalayam S."/>
            <person name="Mercati F."/>
            <person name="Riccardi P."/>
            <person name="McKain M.R."/>
            <person name="Kakrana A."/>
            <person name="Tang H."/>
            <person name="Ray J."/>
            <person name="Groenendijk J."/>
            <person name="Arikit S."/>
            <person name="Mathioni S.M."/>
            <person name="Nakano M."/>
            <person name="Shan H."/>
            <person name="Telgmann-Rauber A."/>
            <person name="Kanno A."/>
            <person name="Yue Z."/>
            <person name="Chen H."/>
            <person name="Li W."/>
            <person name="Chen Y."/>
            <person name="Xu X."/>
            <person name="Zhang Y."/>
            <person name="Luo S."/>
            <person name="Chen H."/>
            <person name="Gao J."/>
            <person name="Mao Z."/>
            <person name="Pires J.C."/>
            <person name="Luo M."/>
            <person name="Kudrna D."/>
            <person name="Wing R.A."/>
            <person name="Meyers B.C."/>
            <person name="Yi K."/>
            <person name="Kong H."/>
            <person name="Lavrijsen P."/>
            <person name="Sunseri F."/>
            <person name="Falavigna A."/>
            <person name="Ye Y."/>
            <person name="Leebens-Mack J.H."/>
            <person name="Chen G."/>
        </authorList>
    </citation>
    <scope>NUCLEOTIDE SEQUENCE [LARGE SCALE GENOMIC DNA]</scope>
    <source>
        <strain evidence="9">cv. DH0086</strain>
    </source>
</reference>
<evidence type="ECO:0000256" key="5">
    <source>
        <dbReference type="SAM" id="Coils"/>
    </source>
</evidence>
<accession>A0A5P1F6N5</accession>
<feature type="region of interest" description="Disordered" evidence="6">
    <location>
        <begin position="370"/>
        <end position="405"/>
    </location>
</feature>
<dbReference type="GO" id="GO:0000139">
    <property type="term" value="C:Golgi membrane"/>
    <property type="evidence" value="ECO:0007669"/>
    <property type="project" value="UniProtKB-SubCell"/>
</dbReference>
<dbReference type="Proteomes" id="UP000243459">
    <property type="component" value="Chromosome 4"/>
</dbReference>
<organism evidence="8 9">
    <name type="scientific">Asparagus officinalis</name>
    <name type="common">Garden asparagus</name>
    <dbReference type="NCBI Taxonomy" id="4686"/>
    <lineage>
        <taxon>Eukaryota</taxon>
        <taxon>Viridiplantae</taxon>
        <taxon>Streptophyta</taxon>
        <taxon>Embryophyta</taxon>
        <taxon>Tracheophyta</taxon>
        <taxon>Spermatophyta</taxon>
        <taxon>Magnoliopsida</taxon>
        <taxon>Liliopsida</taxon>
        <taxon>Asparagales</taxon>
        <taxon>Asparagaceae</taxon>
        <taxon>Asparagoideae</taxon>
        <taxon>Asparagus</taxon>
    </lineage>
</organism>
<feature type="coiled-coil region" evidence="5">
    <location>
        <begin position="446"/>
        <end position="476"/>
    </location>
</feature>
<evidence type="ECO:0000256" key="3">
    <source>
        <dbReference type="ARBA" id="ARBA00023034"/>
    </source>
</evidence>
<evidence type="ECO:0000256" key="4">
    <source>
        <dbReference type="ARBA" id="ARBA00038020"/>
    </source>
</evidence>
<dbReference type="InterPro" id="IPR036865">
    <property type="entry name" value="CRAL-TRIO_dom_sf"/>
</dbReference>
<dbReference type="Gene3D" id="1.10.8.20">
    <property type="entry name" value="N-terminal domain of phosphatidylinositol transfer protein sec14p"/>
    <property type="match status" value="1"/>
</dbReference>
<dbReference type="SUPFAM" id="SSF52087">
    <property type="entry name" value="CRAL/TRIO domain"/>
    <property type="match status" value="1"/>
</dbReference>
<evidence type="ECO:0000313" key="8">
    <source>
        <dbReference type="EMBL" id="ONK73774.1"/>
    </source>
</evidence>
<feature type="region of interest" description="Disordered" evidence="6">
    <location>
        <begin position="1"/>
        <end position="43"/>
    </location>
</feature>
<gene>
    <name evidence="8" type="ORF">A4U43_C04F35230</name>
</gene>
<evidence type="ECO:0000256" key="6">
    <source>
        <dbReference type="SAM" id="MobiDB-lite"/>
    </source>
</evidence>
<comment type="subcellular location">
    <subcellularLocation>
        <location evidence="1">Cell membrane</location>
        <topology evidence="1">Peripheral membrane protein</topology>
    </subcellularLocation>
    <subcellularLocation>
        <location evidence="2">Golgi apparatus membrane</location>
        <topology evidence="2">Peripheral membrane protein</topology>
    </subcellularLocation>
</comment>
<feature type="compositionally biased region" description="Polar residues" evidence="6">
    <location>
        <begin position="26"/>
        <end position="37"/>
    </location>
</feature>
<dbReference type="SUPFAM" id="SSF46938">
    <property type="entry name" value="CRAL/TRIO N-terminal domain"/>
    <property type="match status" value="1"/>
</dbReference>
<dbReference type="OMA" id="GPWIDQE"/>
<dbReference type="SMART" id="SM00516">
    <property type="entry name" value="SEC14"/>
    <property type="match status" value="1"/>
</dbReference>
<dbReference type="Pfam" id="PF00650">
    <property type="entry name" value="CRAL_TRIO"/>
    <property type="match status" value="1"/>
</dbReference>
<dbReference type="EMBL" id="CM007384">
    <property type="protein sequence ID" value="ONK73774.1"/>
    <property type="molecule type" value="Genomic_DNA"/>
</dbReference>
<dbReference type="CDD" id="cd00170">
    <property type="entry name" value="SEC14"/>
    <property type="match status" value="1"/>
</dbReference>
<comment type="similarity">
    <text evidence="4">Belongs to the SFH family.</text>
</comment>
<keyword evidence="3" id="KW-0333">Golgi apparatus</keyword>
<proteinExistence type="inferred from homology"/>
<feature type="domain" description="CRAL-TRIO" evidence="7">
    <location>
        <begin position="167"/>
        <end position="341"/>
    </location>
</feature>
<keyword evidence="5" id="KW-0175">Coiled coil</keyword>
<evidence type="ECO:0000313" key="9">
    <source>
        <dbReference type="Proteomes" id="UP000243459"/>
    </source>
</evidence>
<dbReference type="AlphaFoldDB" id="A0A5P1F6N5"/>
<protein>
    <recommendedName>
        <fullName evidence="7">CRAL-TRIO domain-containing protein</fullName>
    </recommendedName>
</protein>
<keyword evidence="9" id="KW-1185">Reference proteome</keyword>
<dbReference type="PROSITE" id="PS50191">
    <property type="entry name" value="CRAL_TRIO"/>
    <property type="match status" value="1"/>
</dbReference>
<dbReference type="InterPro" id="IPR036273">
    <property type="entry name" value="CRAL/TRIO_N_dom_sf"/>
</dbReference>
<dbReference type="InterPro" id="IPR011074">
    <property type="entry name" value="CRAL/TRIO_N_dom"/>
</dbReference>
<evidence type="ECO:0000256" key="2">
    <source>
        <dbReference type="ARBA" id="ARBA00004395"/>
    </source>
</evidence>